<dbReference type="AlphaFoldDB" id="A0A4R3UTD0"/>
<dbReference type="RefSeq" id="WP_132477971.1">
    <property type="nucleotide sequence ID" value="NZ_JBHRVM010000001.1"/>
</dbReference>
<evidence type="ECO:0000313" key="2">
    <source>
        <dbReference type="Proteomes" id="UP000294692"/>
    </source>
</evidence>
<organism evidence="1 2">
    <name type="scientific">Paracandidimonas soli</name>
    <dbReference type="NCBI Taxonomy" id="1917182"/>
    <lineage>
        <taxon>Bacteria</taxon>
        <taxon>Pseudomonadati</taxon>
        <taxon>Pseudomonadota</taxon>
        <taxon>Betaproteobacteria</taxon>
        <taxon>Burkholderiales</taxon>
        <taxon>Alcaligenaceae</taxon>
        <taxon>Paracandidimonas</taxon>
    </lineage>
</organism>
<protein>
    <submittedName>
        <fullName evidence="1">Sugar-specific transcriptional regulator TrmB</fullName>
    </submittedName>
</protein>
<accession>A0A4R3UTD0</accession>
<keyword evidence="2" id="KW-1185">Reference proteome</keyword>
<dbReference type="Proteomes" id="UP000294692">
    <property type="component" value="Unassembled WGS sequence"/>
</dbReference>
<name>A0A4R3UTD0_9BURK</name>
<gene>
    <name evidence="1" type="ORF">EV686_110101</name>
</gene>
<reference evidence="1 2" key="1">
    <citation type="submission" date="2019-03" db="EMBL/GenBank/DDBJ databases">
        <title>Genomic Encyclopedia of Type Strains, Phase IV (KMG-IV): sequencing the most valuable type-strain genomes for metagenomic binning, comparative biology and taxonomic classification.</title>
        <authorList>
            <person name="Goeker M."/>
        </authorList>
    </citation>
    <scope>NUCLEOTIDE SEQUENCE [LARGE SCALE GENOMIC DNA]</scope>
    <source>
        <strain evidence="1 2">DSM 100048</strain>
    </source>
</reference>
<dbReference type="Gene3D" id="1.10.10.10">
    <property type="entry name" value="Winged helix-like DNA-binding domain superfamily/Winged helix DNA-binding domain"/>
    <property type="match status" value="1"/>
</dbReference>
<proteinExistence type="predicted"/>
<comment type="caution">
    <text evidence="1">The sequence shown here is derived from an EMBL/GenBank/DDBJ whole genome shotgun (WGS) entry which is preliminary data.</text>
</comment>
<dbReference type="EMBL" id="SMBX01000010">
    <property type="protein sequence ID" value="TCU93933.1"/>
    <property type="molecule type" value="Genomic_DNA"/>
</dbReference>
<sequence>MARPLGEIARAALSLLEEEQLTARQMAERLRVPERTIKDTFYNLKATGRVGVVDREKGNARRPVAVYTARQADACSLEAIWG</sequence>
<evidence type="ECO:0000313" key="1">
    <source>
        <dbReference type="EMBL" id="TCU93933.1"/>
    </source>
</evidence>
<dbReference type="InterPro" id="IPR036388">
    <property type="entry name" value="WH-like_DNA-bd_sf"/>
</dbReference>